<accession>A0A443K993</accession>
<dbReference type="RefSeq" id="WP_128233089.1">
    <property type="nucleotide sequence ID" value="NZ_SAUY01000020.1"/>
</dbReference>
<dbReference type="GO" id="GO:0004157">
    <property type="term" value="F:dihydropyrimidinase activity"/>
    <property type="evidence" value="ECO:0007669"/>
    <property type="project" value="UniProtKB-EC"/>
</dbReference>
<dbReference type="Proteomes" id="UP000284451">
    <property type="component" value="Unassembled WGS sequence"/>
</dbReference>
<dbReference type="Gene3D" id="2.30.40.10">
    <property type="entry name" value="Urease, subunit C, domain 1"/>
    <property type="match status" value="1"/>
</dbReference>
<evidence type="ECO:0000256" key="1">
    <source>
        <dbReference type="ARBA" id="ARBA00001947"/>
    </source>
</evidence>
<dbReference type="FunFam" id="3.20.20.140:FF:000174">
    <property type="entry name" value="Dihydropyrimidinase-related protein 2"/>
    <property type="match status" value="1"/>
</dbReference>
<evidence type="ECO:0000259" key="6">
    <source>
        <dbReference type="Pfam" id="PF01979"/>
    </source>
</evidence>
<dbReference type="Gene3D" id="3.20.20.140">
    <property type="entry name" value="Metal-dependent hydrolases"/>
    <property type="match status" value="1"/>
</dbReference>
<comment type="PTM">
    <text evidence="5">Carbamylation allows a single lysine to coordinate two divalent metal cations.</text>
</comment>
<proteinExistence type="inferred from homology"/>
<name>A0A443K993_9RHOB</name>
<dbReference type="Pfam" id="PF01979">
    <property type="entry name" value="Amidohydro_1"/>
    <property type="match status" value="1"/>
</dbReference>
<keyword evidence="4 7" id="KW-0378">Hydrolase</keyword>
<dbReference type="SUPFAM" id="SSF51338">
    <property type="entry name" value="Composite domain of metallo-dependent hydrolases"/>
    <property type="match status" value="2"/>
</dbReference>
<reference evidence="7 8" key="1">
    <citation type="submission" date="2019-01" db="EMBL/GenBank/DDBJ databases">
        <title>Sinorhodobacter populi sp. nov. isolated from the symptomatic bark tissue of Populus euramericana canker.</title>
        <authorList>
            <person name="Xu G."/>
        </authorList>
    </citation>
    <scope>NUCLEOTIDE SEQUENCE [LARGE SCALE GENOMIC DNA]</scope>
    <source>
        <strain evidence="7 8">07D10-4-3</strain>
    </source>
</reference>
<dbReference type="PANTHER" id="PTHR11647:SF1">
    <property type="entry name" value="COLLAPSIN RESPONSE MEDIATOR PROTEIN"/>
    <property type="match status" value="1"/>
</dbReference>
<comment type="similarity">
    <text evidence="2">Belongs to the metallo-dependent hydrolases superfamily. Hydantoinase/dihydropyrimidinase family.</text>
</comment>
<feature type="modified residue" description="N6-carboxylysine" evidence="5">
    <location>
        <position position="151"/>
    </location>
</feature>
<evidence type="ECO:0000256" key="5">
    <source>
        <dbReference type="PIRSR" id="PIRSR611778-50"/>
    </source>
</evidence>
<evidence type="ECO:0000256" key="4">
    <source>
        <dbReference type="ARBA" id="ARBA00022801"/>
    </source>
</evidence>
<evidence type="ECO:0000313" key="7">
    <source>
        <dbReference type="EMBL" id="RWR29338.1"/>
    </source>
</evidence>
<dbReference type="InterPro" id="IPR006680">
    <property type="entry name" value="Amidohydro-rel"/>
</dbReference>
<dbReference type="InterPro" id="IPR032466">
    <property type="entry name" value="Metal_Hydrolase"/>
</dbReference>
<dbReference type="GO" id="GO:0005829">
    <property type="term" value="C:cytosol"/>
    <property type="evidence" value="ECO:0007669"/>
    <property type="project" value="TreeGrafter"/>
</dbReference>
<dbReference type="NCBIfam" id="NF009941">
    <property type="entry name" value="PRK13404.1"/>
    <property type="match status" value="1"/>
</dbReference>
<dbReference type="AlphaFoldDB" id="A0A443K993"/>
<keyword evidence="3" id="KW-0479">Metal-binding</keyword>
<protein>
    <submittedName>
        <fullName evidence="7">Dihydropyrimidinase</fullName>
        <ecNumber evidence="7">3.5.2.2</ecNumber>
    </submittedName>
</protein>
<dbReference type="InterPro" id="IPR011778">
    <property type="entry name" value="Hydantoinase/dihydroPyrase"/>
</dbReference>
<dbReference type="PANTHER" id="PTHR11647">
    <property type="entry name" value="HYDRANTOINASE/DIHYDROPYRIMIDINASE FAMILY MEMBER"/>
    <property type="match status" value="1"/>
</dbReference>
<feature type="domain" description="Amidohydrolase-related" evidence="6">
    <location>
        <begin position="50"/>
        <end position="400"/>
    </location>
</feature>
<dbReference type="NCBIfam" id="TIGR02033">
    <property type="entry name" value="D-hydantoinase"/>
    <property type="match status" value="1"/>
</dbReference>
<evidence type="ECO:0000256" key="2">
    <source>
        <dbReference type="ARBA" id="ARBA00008829"/>
    </source>
</evidence>
<dbReference type="GO" id="GO:0046872">
    <property type="term" value="F:metal ion binding"/>
    <property type="evidence" value="ECO:0007669"/>
    <property type="project" value="UniProtKB-KW"/>
</dbReference>
<dbReference type="CDD" id="cd01314">
    <property type="entry name" value="D-HYD"/>
    <property type="match status" value="1"/>
</dbReference>
<organism evidence="7 8">
    <name type="scientific">Paenirhodobacter populi</name>
    <dbReference type="NCBI Taxonomy" id="2306993"/>
    <lineage>
        <taxon>Bacteria</taxon>
        <taxon>Pseudomonadati</taxon>
        <taxon>Pseudomonadota</taxon>
        <taxon>Alphaproteobacteria</taxon>
        <taxon>Rhodobacterales</taxon>
        <taxon>Rhodobacter group</taxon>
        <taxon>Paenirhodobacter</taxon>
    </lineage>
</organism>
<evidence type="ECO:0000313" key="8">
    <source>
        <dbReference type="Proteomes" id="UP000284451"/>
    </source>
</evidence>
<gene>
    <name evidence="7" type="primary">hydA</name>
    <name evidence="7" type="ORF">D2T29_14955</name>
</gene>
<dbReference type="SUPFAM" id="SSF51556">
    <property type="entry name" value="Metallo-dependent hydrolases"/>
    <property type="match status" value="1"/>
</dbReference>
<dbReference type="EC" id="3.5.2.2" evidence="7"/>
<evidence type="ECO:0000256" key="3">
    <source>
        <dbReference type="ARBA" id="ARBA00022723"/>
    </source>
</evidence>
<comment type="caution">
    <text evidence="7">The sequence shown here is derived from an EMBL/GenBank/DDBJ whole genome shotgun (WGS) entry which is preliminary data.</text>
</comment>
<dbReference type="EMBL" id="SAUY01000020">
    <property type="protein sequence ID" value="RWR29338.1"/>
    <property type="molecule type" value="Genomic_DNA"/>
</dbReference>
<dbReference type="InterPro" id="IPR050378">
    <property type="entry name" value="Metallo-dep_Hydrolases_sf"/>
</dbReference>
<sequence>MEFDTVIHGGTVVTTSEKFEGDVGIRDGRIVAVAEKLAGGERRIDAGGRLVLPGGIEGHAHIAQESSSNVMTADDYYSGSVSAAFGGNSSFIPFAGQHRGQSVDDVIRIYDERSKRSVIDFSYHLIISDPTEKVLTDELPRAFARGITSFKVFMTYDLMNLGDGGMLDILTVAREHGAITMVHAENNDMVKWMNRRLAAAGLTAPKYHAVSRPELAEEEAINRAIQLAKLVDAPLFVVHVSTAGGAAIVQREKLSGARLFAETCPQYLALTRADLDREGMEGAKFICSPPLRDHATQDALWHHIRRGTFESVSSDHAPYRFDRTGKFVNGDTPPYPKISNGMPGIATRLPYLFSEGVVKGRITLQQFVALSSSNAARVFGMTKKGAIAPGMDADIAIWNPEAKRIVLLADQHDNMDYTPLEGRELTGIPEIVLNRGAVIVEHGALKAREGQGRFVARARADMTAWPGYIAKELDSTQNFGADIAPIDGSIH</sequence>
<comment type="cofactor">
    <cofactor evidence="1">
        <name>Zn(2+)</name>
        <dbReference type="ChEBI" id="CHEBI:29105"/>
    </cofactor>
</comment>
<reference evidence="7 8" key="2">
    <citation type="submission" date="2019-01" db="EMBL/GenBank/DDBJ databases">
        <authorList>
            <person name="Li Y."/>
        </authorList>
    </citation>
    <scope>NUCLEOTIDE SEQUENCE [LARGE SCALE GENOMIC DNA]</scope>
    <source>
        <strain evidence="7 8">07D10-4-3</strain>
    </source>
</reference>
<dbReference type="InterPro" id="IPR011059">
    <property type="entry name" value="Metal-dep_hydrolase_composite"/>
</dbReference>